<proteinExistence type="predicted"/>
<name>A0A1Q9DZT1_SYMMI</name>
<evidence type="ECO:0000313" key="1">
    <source>
        <dbReference type="EMBL" id="OLQ00694.1"/>
    </source>
</evidence>
<evidence type="ECO:0000313" key="2">
    <source>
        <dbReference type="Proteomes" id="UP000186817"/>
    </source>
</evidence>
<dbReference type="EMBL" id="LSRX01000319">
    <property type="protein sequence ID" value="OLQ00694.1"/>
    <property type="molecule type" value="Genomic_DNA"/>
</dbReference>
<reference evidence="1 2" key="1">
    <citation type="submission" date="2016-02" db="EMBL/GenBank/DDBJ databases">
        <title>Genome analysis of coral dinoflagellate symbionts highlights evolutionary adaptations to a symbiotic lifestyle.</title>
        <authorList>
            <person name="Aranda M."/>
            <person name="Li Y."/>
            <person name="Liew Y.J."/>
            <person name="Baumgarten S."/>
            <person name="Simakov O."/>
            <person name="Wilson M."/>
            <person name="Piel J."/>
            <person name="Ashoor H."/>
            <person name="Bougouffa S."/>
            <person name="Bajic V.B."/>
            <person name="Ryu T."/>
            <person name="Ravasi T."/>
            <person name="Bayer T."/>
            <person name="Micklem G."/>
            <person name="Kim H."/>
            <person name="Bhak J."/>
            <person name="Lajeunesse T.C."/>
            <person name="Voolstra C.R."/>
        </authorList>
    </citation>
    <scope>NUCLEOTIDE SEQUENCE [LARGE SCALE GENOMIC DNA]</scope>
    <source>
        <strain evidence="1 2">CCMP2467</strain>
    </source>
</reference>
<organism evidence="1 2">
    <name type="scientific">Symbiodinium microadriaticum</name>
    <name type="common">Dinoflagellate</name>
    <name type="synonym">Zooxanthella microadriatica</name>
    <dbReference type="NCBI Taxonomy" id="2951"/>
    <lineage>
        <taxon>Eukaryota</taxon>
        <taxon>Sar</taxon>
        <taxon>Alveolata</taxon>
        <taxon>Dinophyceae</taxon>
        <taxon>Suessiales</taxon>
        <taxon>Symbiodiniaceae</taxon>
        <taxon>Symbiodinium</taxon>
    </lineage>
</organism>
<accession>A0A1Q9DZT1</accession>
<dbReference type="AlphaFoldDB" id="A0A1Q9DZT1"/>
<dbReference type="OrthoDB" id="422998at2759"/>
<keyword evidence="2" id="KW-1185">Reference proteome</keyword>
<comment type="caution">
    <text evidence="1">The sequence shown here is derived from an EMBL/GenBank/DDBJ whole genome shotgun (WGS) entry which is preliminary data.</text>
</comment>
<dbReference type="Proteomes" id="UP000186817">
    <property type="component" value="Unassembled WGS sequence"/>
</dbReference>
<sequence length="300" mass="33427">MLNMLDNESFQIAVPKTDGEVDYEWNRSGKENVICVLTSNDPIVYVSGNVVNKLETSAWNERSLLVEICRRDLADCLDSMYSDRRLVQNKWRSITQKFSQKALTEGTQVAPPLRACAAAPAEPLAGIEPRSTEAPSLEAWVAEPGAFYEEDIAVINEFSKLLKSMRAQMQTRQNTTSAIDRNAFINVLIKHGDKSFNWQTDLGTKERQLRPDAIKAELMKVATSASLGADHKASRWADFVDHFAVLRTRWHSELLFHLLALTLEGKNPLKEIGIALAKEGSPEDLALLPQVPGSYATLEG</sequence>
<gene>
    <name evidence="1" type="ORF">AK812_SmicGene16619</name>
</gene>
<protein>
    <submittedName>
        <fullName evidence="1">Uncharacterized protein</fullName>
    </submittedName>
</protein>